<dbReference type="VEuPathDB" id="FungiDB:A1Q1_05276"/>
<dbReference type="AlphaFoldDB" id="J6ETU7"/>
<evidence type="ECO:0000313" key="2">
    <source>
        <dbReference type="Proteomes" id="UP000002748"/>
    </source>
</evidence>
<dbReference type="OrthoDB" id="3033142at2759"/>
<accession>J6ETU7</accession>
<dbReference type="KEGG" id="tasa:A1Q1_05276"/>
<name>J6ETU7_TRIAS</name>
<dbReference type="GeneID" id="25988788"/>
<evidence type="ECO:0000313" key="1">
    <source>
        <dbReference type="EMBL" id="EJT46192.1"/>
    </source>
</evidence>
<dbReference type="EMBL" id="ALBS01000300">
    <property type="protein sequence ID" value="EJT46192.1"/>
    <property type="molecule type" value="Genomic_DNA"/>
</dbReference>
<protein>
    <submittedName>
        <fullName evidence="1">Uncharacterized protein</fullName>
    </submittedName>
</protein>
<proteinExistence type="predicted"/>
<dbReference type="PANTHER" id="PTHR37535">
    <property type="entry name" value="FLUG DOMAIN PROTEIN"/>
    <property type="match status" value="1"/>
</dbReference>
<reference evidence="1 2" key="1">
    <citation type="journal article" date="2012" name="Eukaryot. Cell">
        <title>Draft genome sequence of CBS 2479, the standard type strain of Trichosporon asahii.</title>
        <authorList>
            <person name="Yang R.Y."/>
            <person name="Li H.T."/>
            <person name="Zhu H."/>
            <person name="Zhou G.P."/>
            <person name="Wang M."/>
            <person name="Wang L."/>
        </authorList>
    </citation>
    <scope>NUCLEOTIDE SEQUENCE [LARGE SCALE GENOMIC DNA]</scope>
    <source>
        <strain evidence="2">ATCC 90039 / CBS 2479 / JCM 2466 / KCTC 7840 / NCYC 2677 / UAMH 7654</strain>
    </source>
</reference>
<gene>
    <name evidence="1" type="ORF">A1Q1_05276</name>
</gene>
<dbReference type="Proteomes" id="UP000002748">
    <property type="component" value="Unassembled WGS sequence"/>
</dbReference>
<organism evidence="1 2">
    <name type="scientific">Trichosporon asahii var. asahii (strain ATCC 90039 / CBS 2479 / JCM 2466 / KCTC 7840 / NBRC 103889/ NCYC 2677 / UAMH 7654)</name>
    <name type="common">Yeast</name>
    <dbReference type="NCBI Taxonomy" id="1186058"/>
    <lineage>
        <taxon>Eukaryota</taxon>
        <taxon>Fungi</taxon>
        <taxon>Dikarya</taxon>
        <taxon>Basidiomycota</taxon>
        <taxon>Agaricomycotina</taxon>
        <taxon>Tremellomycetes</taxon>
        <taxon>Trichosporonales</taxon>
        <taxon>Trichosporonaceae</taxon>
        <taxon>Trichosporon</taxon>
    </lineage>
</organism>
<dbReference type="RefSeq" id="XP_014177483.1">
    <property type="nucleotide sequence ID" value="XM_014322008.1"/>
</dbReference>
<comment type="caution">
    <text evidence="1">The sequence shown here is derived from an EMBL/GenBank/DDBJ whole genome shotgun (WGS) entry which is preliminary data.</text>
</comment>
<sequence length="267" mass="29898">MKGSISELTCKLDFHLVSSAYQRLTGNACVGEMAMSVEAYISTDLREAFNLHTQVYKKETASPADFVRFVKAIYEPSFVWRSPLQRLQFHFMLDVVTYGVTRPGESSTSKGYEPDNEGVMYKSNVVVTIRNLKGKRDDESKYKRFLLRGMPDDKRAFDGTIHFLALALLDEAIEGLSMDNPDIFFRVDPSTITDNFGGHMPLKIRPEAREKRLTLSPTVSLDLVNRQISEDMSPTTKASCTVILSLVPLARLRSASTVGFMCSSLDG</sequence>
<dbReference type="PANTHER" id="PTHR37535:SF3">
    <property type="entry name" value="FLUG DOMAIN-CONTAINING PROTEIN"/>
    <property type="match status" value="1"/>
</dbReference>
<dbReference type="HOGENOM" id="CLU_1042772_0_0_1"/>